<dbReference type="AlphaFoldDB" id="A0A1M5JI11"/>
<dbReference type="EMBL" id="LT670818">
    <property type="protein sequence ID" value="SHG39899.1"/>
    <property type="molecule type" value="Genomic_DNA"/>
</dbReference>
<dbReference type="Proteomes" id="UP000190675">
    <property type="component" value="Chromosome I"/>
</dbReference>
<evidence type="ECO:0000256" key="2">
    <source>
        <dbReference type="ARBA" id="ARBA00005019"/>
    </source>
</evidence>
<evidence type="ECO:0000256" key="6">
    <source>
        <dbReference type="ARBA" id="ARBA00022695"/>
    </source>
</evidence>
<evidence type="ECO:0000256" key="4">
    <source>
        <dbReference type="ARBA" id="ARBA00022642"/>
    </source>
</evidence>
<dbReference type="OrthoDB" id="5295945at2"/>
<evidence type="ECO:0000313" key="14">
    <source>
        <dbReference type="Proteomes" id="UP000190675"/>
    </source>
</evidence>
<comment type="pathway">
    <text evidence="2 11">Cofactor biosynthesis; NAD(+) biosynthesis; deamido-NAD(+) from nicotinate D-ribonucleotide: step 1/1.</text>
</comment>
<protein>
    <recommendedName>
        <fullName evidence="11">Probable nicotinate-nucleotide adenylyltransferase</fullName>
        <ecNumber evidence="11">2.7.7.18</ecNumber>
    </recommendedName>
    <alternativeName>
        <fullName evidence="11">Deamido-NAD(+) diphosphorylase</fullName>
    </alternativeName>
    <alternativeName>
        <fullName evidence="11">Deamido-NAD(+) pyrophosphorylase</fullName>
    </alternativeName>
    <alternativeName>
        <fullName evidence="11">Nicotinate mononucleotide adenylyltransferase</fullName>
        <shortName evidence="11">NaMN adenylyltransferase</shortName>
    </alternativeName>
</protein>
<dbReference type="NCBIfam" id="NF000843">
    <property type="entry name" value="PRK00071.2-2"/>
    <property type="match status" value="1"/>
</dbReference>
<dbReference type="UniPathway" id="UPA00253">
    <property type="reaction ID" value="UER00332"/>
</dbReference>
<sequence>MAPGRRGRERQSVFKQAVFKQSVFKRGGRRLAQGRRVKQGRVKHECTAPAVAHLKQASVASLAQAIPLHTDGMRIGLLGGSFNPPHDAHRAISLFAIKRLKLDRVWWLITPGNPLKEQGALRDLEQRAEAARKMAGDPRIDISCLESVIGTRYTVDTITYLRRRVPGLRLVWIMGADNLAQFHRWQNWRRIASEVPIAVIDRPPQSFRALAAPAAQALARYRLRENQAGSLADLRAPAWVFLTGLKLNLSSTGMRNPDGSWKTK</sequence>
<dbReference type="NCBIfam" id="NF000845">
    <property type="entry name" value="PRK00071.2-4"/>
    <property type="match status" value="1"/>
</dbReference>
<evidence type="ECO:0000256" key="5">
    <source>
        <dbReference type="ARBA" id="ARBA00022679"/>
    </source>
</evidence>
<accession>A0A1M5JI11</accession>
<proteinExistence type="inferred from homology"/>
<keyword evidence="9 11" id="KW-0520">NAD</keyword>
<evidence type="ECO:0000256" key="8">
    <source>
        <dbReference type="ARBA" id="ARBA00022840"/>
    </source>
</evidence>
<dbReference type="InterPro" id="IPR005248">
    <property type="entry name" value="NadD/NMNAT"/>
</dbReference>
<keyword evidence="8 11" id="KW-0067">ATP-binding</keyword>
<keyword evidence="7 11" id="KW-0547">Nucleotide-binding</keyword>
<feature type="domain" description="Cytidyltransferase-like" evidence="12">
    <location>
        <begin position="77"/>
        <end position="220"/>
    </location>
</feature>
<dbReference type="EC" id="2.7.7.18" evidence="11"/>
<dbReference type="PANTHER" id="PTHR39321:SF3">
    <property type="entry name" value="PHOSPHOPANTETHEINE ADENYLYLTRANSFERASE"/>
    <property type="match status" value="1"/>
</dbReference>
<evidence type="ECO:0000256" key="10">
    <source>
        <dbReference type="ARBA" id="ARBA00048721"/>
    </source>
</evidence>
<dbReference type="Pfam" id="PF01467">
    <property type="entry name" value="CTP_transf_like"/>
    <property type="match status" value="1"/>
</dbReference>
<evidence type="ECO:0000256" key="1">
    <source>
        <dbReference type="ARBA" id="ARBA00002324"/>
    </source>
</evidence>
<comment type="similarity">
    <text evidence="3 11">Belongs to the NadD family.</text>
</comment>
<dbReference type="HAMAP" id="MF_00244">
    <property type="entry name" value="NaMN_adenylyltr"/>
    <property type="match status" value="1"/>
</dbReference>
<keyword evidence="5 11" id="KW-0808">Transferase</keyword>
<keyword evidence="6 11" id="KW-0548">Nucleotidyltransferase</keyword>
<dbReference type="GO" id="GO:0004515">
    <property type="term" value="F:nicotinate-nucleotide adenylyltransferase activity"/>
    <property type="evidence" value="ECO:0007669"/>
    <property type="project" value="UniProtKB-UniRule"/>
</dbReference>
<comment type="function">
    <text evidence="1 11">Catalyzes the reversible adenylation of nicotinate mononucleotide (NaMN) to nicotinic acid adenine dinucleotide (NaAD).</text>
</comment>
<evidence type="ECO:0000256" key="7">
    <source>
        <dbReference type="ARBA" id="ARBA00022741"/>
    </source>
</evidence>
<dbReference type="GO" id="GO:0005524">
    <property type="term" value="F:ATP binding"/>
    <property type="evidence" value="ECO:0007669"/>
    <property type="project" value="UniProtKB-KW"/>
</dbReference>
<dbReference type="GO" id="GO:0009435">
    <property type="term" value="P:NAD+ biosynthetic process"/>
    <property type="evidence" value="ECO:0007669"/>
    <property type="project" value="UniProtKB-UniRule"/>
</dbReference>
<dbReference type="NCBIfam" id="NF000846">
    <property type="entry name" value="PRK00071.2-5"/>
    <property type="match status" value="1"/>
</dbReference>
<evidence type="ECO:0000256" key="9">
    <source>
        <dbReference type="ARBA" id="ARBA00023027"/>
    </source>
</evidence>
<gene>
    <name evidence="11" type="primary">nadD</name>
    <name evidence="13" type="ORF">SAMN05444169_2227</name>
</gene>
<evidence type="ECO:0000259" key="12">
    <source>
        <dbReference type="Pfam" id="PF01467"/>
    </source>
</evidence>
<evidence type="ECO:0000256" key="3">
    <source>
        <dbReference type="ARBA" id="ARBA00009014"/>
    </source>
</evidence>
<comment type="catalytic activity">
    <reaction evidence="10 11">
        <text>nicotinate beta-D-ribonucleotide + ATP + H(+) = deamido-NAD(+) + diphosphate</text>
        <dbReference type="Rhea" id="RHEA:22860"/>
        <dbReference type="ChEBI" id="CHEBI:15378"/>
        <dbReference type="ChEBI" id="CHEBI:30616"/>
        <dbReference type="ChEBI" id="CHEBI:33019"/>
        <dbReference type="ChEBI" id="CHEBI:57502"/>
        <dbReference type="ChEBI" id="CHEBI:58437"/>
        <dbReference type="EC" id="2.7.7.18"/>
    </reaction>
</comment>
<keyword evidence="4 11" id="KW-0662">Pyridine nucleotide biosynthesis</keyword>
<dbReference type="CDD" id="cd02165">
    <property type="entry name" value="NMNAT"/>
    <property type="match status" value="1"/>
</dbReference>
<reference evidence="13 14" key="1">
    <citation type="submission" date="2016-11" db="EMBL/GenBank/DDBJ databases">
        <authorList>
            <person name="Jaros S."/>
            <person name="Januszkiewicz K."/>
            <person name="Wedrychowicz H."/>
        </authorList>
    </citation>
    <scope>NUCLEOTIDE SEQUENCE [LARGE SCALE GENOMIC DNA]</scope>
    <source>
        <strain evidence="13 14">GAS242</strain>
    </source>
</reference>
<evidence type="ECO:0000256" key="11">
    <source>
        <dbReference type="HAMAP-Rule" id="MF_00244"/>
    </source>
</evidence>
<dbReference type="InterPro" id="IPR004821">
    <property type="entry name" value="Cyt_trans-like"/>
</dbReference>
<dbReference type="PANTHER" id="PTHR39321">
    <property type="entry name" value="NICOTINATE-NUCLEOTIDE ADENYLYLTRANSFERASE-RELATED"/>
    <property type="match status" value="1"/>
</dbReference>
<name>A0A1M5JI11_9BRAD</name>
<dbReference type="Gene3D" id="3.40.50.620">
    <property type="entry name" value="HUPs"/>
    <property type="match status" value="1"/>
</dbReference>
<dbReference type="SUPFAM" id="SSF52374">
    <property type="entry name" value="Nucleotidylyl transferase"/>
    <property type="match status" value="1"/>
</dbReference>
<dbReference type="InterPro" id="IPR014729">
    <property type="entry name" value="Rossmann-like_a/b/a_fold"/>
</dbReference>
<organism evidence="13 14">
    <name type="scientific">Bradyrhizobium erythrophlei</name>
    <dbReference type="NCBI Taxonomy" id="1437360"/>
    <lineage>
        <taxon>Bacteria</taxon>
        <taxon>Pseudomonadati</taxon>
        <taxon>Pseudomonadota</taxon>
        <taxon>Alphaproteobacteria</taxon>
        <taxon>Hyphomicrobiales</taxon>
        <taxon>Nitrobacteraceae</taxon>
        <taxon>Bradyrhizobium</taxon>
    </lineage>
</organism>
<evidence type="ECO:0000313" key="13">
    <source>
        <dbReference type="EMBL" id="SHG39899.1"/>
    </source>
</evidence>